<dbReference type="InterPro" id="IPR052156">
    <property type="entry name" value="BCAA_Transport_ATP-bd_LivF"/>
</dbReference>
<dbReference type="OrthoDB" id="9806149at2"/>
<dbReference type="Proteomes" id="UP000427769">
    <property type="component" value="Chromosome"/>
</dbReference>
<keyword evidence="8" id="KW-1185">Reference proteome</keyword>
<evidence type="ECO:0000256" key="1">
    <source>
        <dbReference type="ARBA" id="ARBA00005417"/>
    </source>
</evidence>
<dbReference type="PROSITE" id="PS50893">
    <property type="entry name" value="ABC_TRANSPORTER_2"/>
    <property type="match status" value="1"/>
</dbReference>
<dbReference type="PANTHER" id="PTHR43820:SF4">
    <property type="entry name" value="HIGH-AFFINITY BRANCHED-CHAIN AMINO ACID TRANSPORT ATP-BINDING PROTEIN LIVF"/>
    <property type="match status" value="1"/>
</dbReference>
<dbReference type="SUPFAM" id="SSF52540">
    <property type="entry name" value="P-loop containing nucleoside triphosphate hydrolases"/>
    <property type="match status" value="1"/>
</dbReference>
<dbReference type="GO" id="GO:0005524">
    <property type="term" value="F:ATP binding"/>
    <property type="evidence" value="ECO:0007669"/>
    <property type="project" value="UniProtKB-KW"/>
</dbReference>
<dbReference type="GO" id="GO:0015807">
    <property type="term" value="P:L-amino acid transport"/>
    <property type="evidence" value="ECO:0007669"/>
    <property type="project" value="TreeGrafter"/>
</dbReference>
<keyword evidence="4 7" id="KW-0067">ATP-binding</keyword>
<evidence type="ECO:0000256" key="3">
    <source>
        <dbReference type="ARBA" id="ARBA00022741"/>
    </source>
</evidence>
<accession>A0A5K7Z855</accession>
<dbReference type="GO" id="GO:0015658">
    <property type="term" value="F:branched-chain amino acid transmembrane transporter activity"/>
    <property type="evidence" value="ECO:0007669"/>
    <property type="project" value="TreeGrafter"/>
</dbReference>
<evidence type="ECO:0000313" key="8">
    <source>
        <dbReference type="Proteomes" id="UP000427769"/>
    </source>
</evidence>
<dbReference type="GO" id="GO:0016887">
    <property type="term" value="F:ATP hydrolysis activity"/>
    <property type="evidence" value="ECO:0007669"/>
    <property type="project" value="InterPro"/>
</dbReference>
<dbReference type="InterPro" id="IPR003439">
    <property type="entry name" value="ABC_transporter-like_ATP-bd"/>
</dbReference>
<dbReference type="PANTHER" id="PTHR43820">
    <property type="entry name" value="HIGH-AFFINITY BRANCHED-CHAIN AMINO ACID TRANSPORT ATP-BINDING PROTEIN LIVF"/>
    <property type="match status" value="1"/>
</dbReference>
<dbReference type="PROSITE" id="PS00211">
    <property type="entry name" value="ABC_TRANSPORTER_1"/>
    <property type="match status" value="1"/>
</dbReference>
<evidence type="ECO:0000259" key="6">
    <source>
        <dbReference type="PROSITE" id="PS50893"/>
    </source>
</evidence>
<evidence type="ECO:0000256" key="4">
    <source>
        <dbReference type="ARBA" id="ARBA00022840"/>
    </source>
</evidence>
<evidence type="ECO:0000256" key="2">
    <source>
        <dbReference type="ARBA" id="ARBA00022448"/>
    </source>
</evidence>
<dbReference type="RefSeq" id="WP_155305738.1">
    <property type="nucleotide sequence ID" value="NZ_AP021875.1"/>
</dbReference>
<dbReference type="EMBL" id="AP021875">
    <property type="protein sequence ID" value="BBO76940.1"/>
    <property type="molecule type" value="Genomic_DNA"/>
</dbReference>
<reference evidence="7 8" key="1">
    <citation type="submission" date="2019-11" db="EMBL/GenBank/DDBJ databases">
        <title>Comparative genomics of hydrocarbon-degrading Desulfosarcina strains.</title>
        <authorList>
            <person name="Watanabe M."/>
            <person name="Kojima H."/>
            <person name="Fukui M."/>
        </authorList>
    </citation>
    <scope>NUCLEOTIDE SEQUENCE [LARGE SCALE GENOMIC DNA]</scope>
    <source>
        <strain evidence="7 8">PP31</strain>
    </source>
</reference>
<evidence type="ECO:0000313" key="7">
    <source>
        <dbReference type="EMBL" id="BBO76940.1"/>
    </source>
</evidence>
<dbReference type="KEGG" id="dwd:DSCW_43570"/>
<evidence type="ECO:0000256" key="5">
    <source>
        <dbReference type="ARBA" id="ARBA00022970"/>
    </source>
</evidence>
<gene>
    <name evidence="7" type="ORF">DSCW_43570</name>
</gene>
<dbReference type="InterPro" id="IPR003593">
    <property type="entry name" value="AAA+_ATPase"/>
</dbReference>
<dbReference type="SMART" id="SM00382">
    <property type="entry name" value="AAA"/>
    <property type="match status" value="1"/>
</dbReference>
<dbReference type="InterPro" id="IPR017871">
    <property type="entry name" value="ABC_transporter-like_CS"/>
</dbReference>
<feature type="domain" description="ABC transporter" evidence="6">
    <location>
        <begin position="2"/>
        <end position="233"/>
    </location>
</feature>
<proteinExistence type="inferred from homology"/>
<protein>
    <submittedName>
        <fullName evidence="7">High-affinity branched-chain amino acid transport ATP-binding protein</fullName>
    </submittedName>
</protein>
<sequence length="237" mass="25418">MLRLESLSCGYGQMRAVHALDLEARTGRITALLGANGAGKSSTIMCIAGHVDVFEGRVLYKEAAITGWNPMQRVKAGIGLVPEGRRLFSSLSVRENLVIGGYCRAKADTAAGVDQVVQMFPRLGERFHQRAGSLSGGEQQMLSIGRALMSQPELLLIDELSLGLMPKAIDICYAVIADLKAKGMTIVLVEQSTQRALEVADDVTVLESGAVVWRGSAQDARESTEMIDASLGLTRNV</sequence>
<dbReference type="Pfam" id="PF00005">
    <property type="entry name" value="ABC_tran"/>
    <property type="match status" value="1"/>
</dbReference>
<comment type="similarity">
    <text evidence="1">Belongs to the ABC transporter superfamily.</text>
</comment>
<dbReference type="Gene3D" id="3.40.50.300">
    <property type="entry name" value="P-loop containing nucleotide triphosphate hydrolases"/>
    <property type="match status" value="1"/>
</dbReference>
<name>A0A5K7Z855_9BACT</name>
<dbReference type="CDD" id="cd03224">
    <property type="entry name" value="ABC_TM1139_LivF_branched"/>
    <property type="match status" value="1"/>
</dbReference>
<keyword evidence="2" id="KW-0813">Transport</keyword>
<dbReference type="AlphaFoldDB" id="A0A5K7Z855"/>
<keyword evidence="3" id="KW-0547">Nucleotide-binding</keyword>
<dbReference type="InterPro" id="IPR027417">
    <property type="entry name" value="P-loop_NTPase"/>
</dbReference>
<organism evidence="7 8">
    <name type="scientific">Desulfosarcina widdelii</name>
    <dbReference type="NCBI Taxonomy" id="947919"/>
    <lineage>
        <taxon>Bacteria</taxon>
        <taxon>Pseudomonadati</taxon>
        <taxon>Thermodesulfobacteriota</taxon>
        <taxon>Desulfobacteria</taxon>
        <taxon>Desulfobacterales</taxon>
        <taxon>Desulfosarcinaceae</taxon>
        <taxon>Desulfosarcina</taxon>
    </lineage>
</organism>
<keyword evidence="5" id="KW-0029">Amino-acid transport</keyword>